<keyword evidence="1" id="KW-0238">DNA-binding</keyword>
<dbReference type="OrthoDB" id="112290at2"/>
<reference evidence="3 4" key="1">
    <citation type="submission" date="2016-11" db="EMBL/GenBank/DDBJ databases">
        <title>Paenibacillus species isolates.</title>
        <authorList>
            <person name="Beno S.M."/>
        </authorList>
    </citation>
    <scope>NUCLEOTIDE SEQUENCE [LARGE SCALE GENOMIC DNA]</scope>
    <source>
        <strain evidence="3 4">FSL H8-0246</strain>
    </source>
</reference>
<accession>A0A1R1BS36</accession>
<dbReference type="Proteomes" id="UP000187134">
    <property type="component" value="Unassembled WGS sequence"/>
</dbReference>
<dbReference type="RefSeq" id="WP_076332708.1">
    <property type="nucleotide sequence ID" value="NZ_MRTJ01000007.1"/>
</dbReference>
<sequence>MLLDNADVKRLDSHDWRKQEFEHFEKDMTSESPRFPCIFGSMGLNRNELRFSFFNDIEDDSIEELAKALREYVEQARSFGNYTSMVTFFNIDKNLSIHEYQHTFWSILTRLHTIDLKEWPESIPNEENDPLWEFCFHGEPIFVVCNTPAHEIRRSRRANTYMITFQPRWVFDSIGLGTPKGDKSKDLVRSLLRQYDAIDPFPHLGIYGSPNNREWLQYFIPDTNEVSATAQCPFHHMRRNSMSSVQYIQGSDVTLEEAVMQLLPVTGSVEVQRDTPFREHKSHTHPTDETLLIISGDITFYTEEGELYCTPGDRILLPANTVHSSKAGENGTLYIIALEFVEQPKEEVLA</sequence>
<dbReference type="AlphaFoldDB" id="A0A1R1BS36"/>
<dbReference type="InterPro" id="IPR011051">
    <property type="entry name" value="RmlC_Cupin_sf"/>
</dbReference>
<dbReference type="GO" id="GO:0003677">
    <property type="term" value="F:DNA binding"/>
    <property type="evidence" value="ECO:0007669"/>
    <property type="project" value="UniProtKB-KW"/>
</dbReference>
<dbReference type="InterPro" id="IPR003313">
    <property type="entry name" value="AraC-bd"/>
</dbReference>
<proteinExistence type="predicted"/>
<evidence type="ECO:0000313" key="3">
    <source>
        <dbReference type="EMBL" id="OMF12598.1"/>
    </source>
</evidence>
<dbReference type="Gene3D" id="2.60.120.10">
    <property type="entry name" value="Jelly Rolls"/>
    <property type="match status" value="1"/>
</dbReference>
<dbReference type="Pfam" id="PF08892">
    <property type="entry name" value="YqcI_YcgG"/>
    <property type="match status" value="1"/>
</dbReference>
<dbReference type="PANTHER" id="PTHR40045">
    <property type="entry name" value="YCGG FAMILY PROTEIN"/>
    <property type="match status" value="1"/>
</dbReference>
<dbReference type="SUPFAM" id="SSF51182">
    <property type="entry name" value="RmlC-like cupins"/>
    <property type="match status" value="1"/>
</dbReference>
<name>A0A1R1BS36_PAEAM</name>
<dbReference type="PANTHER" id="PTHR40045:SF1">
    <property type="entry name" value="YQCI_YCGG FAMILY PROTEIN"/>
    <property type="match status" value="1"/>
</dbReference>
<organism evidence="3 4">
    <name type="scientific">Paenibacillus amylolyticus</name>
    <dbReference type="NCBI Taxonomy" id="1451"/>
    <lineage>
        <taxon>Bacteria</taxon>
        <taxon>Bacillati</taxon>
        <taxon>Bacillota</taxon>
        <taxon>Bacilli</taxon>
        <taxon>Bacillales</taxon>
        <taxon>Paenibacillaceae</taxon>
        <taxon>Paenibacillus</taxon>
    </lineage>
</organism>
<dbReference type="InterPro" id="IPR014988">
    <property type="entry name" value="Uncharacterised_YqcI/YcgG"/>
</dbReference>
<dbReference type="InterPro" id="IPR014710">
    <property type="entry name" value="RmlC-like_jellyroll"/>
</dbReference>
<evidence type="ECO:0000259" key="2">
    <source>
        <dbReference type="Pfam" id="PF02311"/>
    </source>
</evidence>
<protein>
    <recommendedName>
        <fullName evidence="2">AraC-type arabinose-binding/dimerisation domain-containing protein</fullName>
    </recommendedName>
</protein>
<evidence type="ECO:0000313" key="4">
    <source>
        <dbReference type="Proteomes" id="UP000187134"/>
    </source>
</evidence>
<gene>
    <name evidence="3" type="ORF">BK131_18445</name>
</gene>
<comment type="caution">
    <text evidence="3">The sequence shown here is derived from an EMBL/GenBank/DDBJ whole genome shotgun (WGS) entry which is preliminary data.</text>
</comment>
<evidence type="ECO:0000256" key="1">
    <source>
        <dbReference type="ARBA" id="ARBA00023125"/>
    </source>
</evidence>
<feature type="domain" description="AraC-type arabinose-binding/dimerisation" evidence="2">
    <location>
        <begin position="278"/>
        <end position="338"/>
    </location>
</feature>
<dbReference type="Pfam" id="PF02311">
    <property type="entry name" value="AraC_binding"/>
    <property type="match status" value="1"/>
</dbReference>
<dbReference type="EMBL" id="MRTJ01000007">
    <property type="protein sequence ID" value="OMF12598.1"/>
    <property type="molecule type" value="Genomic_DNA"/>
</dbReference>
<dbReference type="GO" id="GO:0006355">
    <property type="term" value="P:regulation of DNA-templated transcription"/>
    <property type="evidence" value="ECO:0007669"/>
    <property type="project" value="InterPro"/>
</dbReference>